<protein>
    <recommendedName>
        <fullName evidence="4">Lipocalin-like domain-containing protein</fullName>
    </recommendedName>
</protein>
<organism evidence="2 3">
    <name type="scientific">Glaciecola petra</name>
    <dbReference type="NCBI Taxonomy" id="3075602"/>
    <lineage>
        <taxon>Bacteria</taxon>
        <taxon>Pseudomonadati</taxon>
        <taxon>Pseudomonadota</taxon>
        <taxon>Gammaproteobacteria</taxon>
        <taxon>Alteromonadales</taxon>
        <taxon>Alteromonadaceae</taxon>
        <taxon>Glaciecola</taxon>
    </lineage>
</organism>
<accession>A0ABU2ZMR0</accession>
<sequence>MKLITFVIFLTISGVANSANTSPSIDNHAQLIGTWVLDMTPNNPNDNNFAKMTIDKIEKGKVYGEFYRDGVKMQYGVINKVTKRITVALVSSDNSGKYNSSFYLENGMLYGTTHAIERGFLAIWTATKQ</sequence>
<reference evidence="2 3" key="1">
    <citation type="submission" date="2023-09" db="EMBL/GenBank/DDBJ databases">
        <authorList>
            <person name="Rey-Velasco X."/>
        </authorList>
    </citation>
    <scope>NUCLEOTIDE SEQUENCE [LARGE SCALE GENOMIC DNA]</scope>
    <source>
        <strain evidence="2 3">P117</strain>
    </source>
</reference>
<dbReference type="RefSeq" id="WP_311367406.1">
    <property type="nucleotide sequence ID" value="NZ_JAVRHX010000001.1"/>
</dbReference>
<keyword evidence="3" id="KW-1185">Reference proteome</keyword>
<proteinExistence type="predicted"/>
<comment type="caution">
    <text evidence="2">The sequence shown here is derived from an EMBL/GenBank/DDBJ whole genome shotgun (WGS) entry which is preliminary data.</text>
</comment>
<dbReference type="EMBL" id="JAVRHX010000001">
    <property type="protein sequence ID" value="MDT0593911.1"/>
    <property type="molecule type" value="Genomic_DNA"/>
</dbReference>
<evidence type="ECO:0008006" key="4">
    <source>
        <dbReference type="Google" id="ProtNLM"/>
    </source>
</evidence>
<gene>
    <name evidence="2" type="ORF">RM552_03525</name>
</gene>
<feature type="signal peptide" evidence="1">
    <location>
        <begin position="1"/>
        <end position="18"/>
    </location>
</feature>
<evidence type="ECO:0000313" key="3">
    <source>
        <dbReference type="Proteomes" id="UP001253545"/>
    </source>
</evidence>
<dbReference type="Proteomes" id="UP001253545">
    <property type="component" value="Unassembled WGS sequence"/>
</dbReference>
<feature type="chain" id="PRO_5045725064" description="Lipocalin-like domain-containing protein" evidence="1">
    <location>
        <begin position="19"/>
        <end position="129"/>
    </location>
</feature>
<evidence type="ECO:0000313" key="2">
    <source>
        <dbReference type="EMBL" id="MDT0593911.1"/>
    </source>
</evidence>
<name>A0ABU2ZMR0_9ALTE</name>
<evidence type="ECO:0000256" key="1">
    <source>
        <dbReference type="SAM" id="SignalP"/>
    </source>
</evidence>
<keyword evidence="1" id="KW-0732">Signal</keyword>